<dbReference type="PROSITE" id="PS50011">
    <property type="entry name" value="PROTEIN_KINASE_DOM"/>
    <property type="match status" value="1"/>
</dbReference>
<feature type="region of interest" description="Disordered" evidence="1">
    <location>
        <begin position="702"/>
        <end position="741"/>
    </location>
</feature>
<evidence type="ECO:0000256" key="1">
    <source>
        <dbReference type="SAM" id="MobiDB-lite"/>
    </source>
</evidence>
<organism evidence="4 5">
    <name type="scientific">Clytia hemisphaerica</name>
    <dbReference type="NCBI Taxonomy" id="252671"/>
    <lineage>
        <taxon>Eukaryota</taxon>
        <taxon>Metazoa</taxon>
        <taxon>Cnidaria</taxon>
        <taxon>Hydrozoa</taxon>
        <taxon>Hydroidolina</taxon>
        <taxon>Leptothecata</taxon>
        <taxon>Obeliida</taxon>
        <taxon>Clytiidae</taxon>
        <taxon>Clytia</taxon>
    </lineage>
</organism>
<dbReference type="AlphaFoldDB" id="A0A7M5WJ58"/>
<proteinExistence type="predicted"/>
<evidence type="ECO:0000259" key="2">
    <source>
        <dbReference type="PROSITE" id="PS50011"/>
    </source>
</evidence>
<dbReference type="GO" id="GO:0005524">
    <property type="term" value="F:ATP binding"/>
    <property type="evidence" value="ECO:0007669"/>
    <property type="project" value="InterPro"/>
</dbReference>
<dbReference type="InterPro" id="IPR001245">
    <property type="entry name" value="Ser-Thr/Tyr_kinase_cat_dom"/>
</dbReference>
<evidence type="ECO:0000313" key="4">
    <source>
        <dbReference type="EnsemblMetazoa" id="CLYHEMP003571.1"/>
    </source>
</evidence>
<feature type="domain" description="Protein kinase" evidence="2">
    <location>
        <begin position="27"/>
        <end position="306"/>
    </location>
</feature>
<dbReference type="InterPro" id="IPR011009">
    <property type="entry name" value="Kinase-like_dom_sf"/>
</dbReference>
<dbReference type="OrthoDB" id="4062651at2759"/>
<feature type="region of interest" description="Disordered" evidence="1">
    <location>
        <begin position="636"/>
        <end position="664"/>
    </location>
</feature>
<feature type="compositionally biased region" description="Acidic residues" evidence="1">
    <location>
        <begin position="711"/>
        <end position="729"/>
    </location>
</feature>
<dbReference type="Pfam" id="PF07714">
    <property type="entry name" value="PK_Tyr_Ser-Thr"/>
    <property type="match status" value="1"/>
</dbReference>
<dbReference type="PANTHER" id="PTHR33480">
    <property type="entry name" value="SET DOMAIN-CONTAINING PROTEIN-RELATED"/>
    <property type="match status" value="1"/>
</dbReference>
<reference evidence="4" key="1">
    <citation type="submission" date="2021-01" db="UniProtKB">
        <authorList>
            <consortium name="EnsemblMetazoa"/>
        </authorList>
    </citation>
    <scope>IDENTIFICATION</scope>
</reference>
<evidence type="ECO:0000259" key="3">
    <source>
        <dbReference type="PROSITE" id="PS50280"/>
    </source>
</evidence>
<dbReference type="SUPFAM" id="SSF82199">
    <property type="entry name" value="SET domain"/>
    <property type="match status" value="1"/>
</dbReference>
<dbReference type="PROSITE" id="PS50280">
    <property type="entry name" value="SET"/>
    <property type="match status" value="1"/>
</dbReference>
<name>A0A7M5WJ58_9CNID</name>
<feature type="compositionally biased region" description="Acidic residues" evidence="1">
    <location>
        <begin position="646"/>
        <end position="659"/>
    </location>
</feature>
<dbReference type="SMART" id="SM00317">
    <property type="entry name" value="SET"/>
    <property type="match status" value="1"/>
</dbReference>
<dbReference type="Pfam" id="PF00856">
    <property type="entry name" value="SET"/>
    <property type="match status" value="1"/>
</dbReference>
<dbReference type="Gene3D" id="3.30.200.20">
    <property type="entry name" value="Phosphorylase Kinase, domain 1"/>
    <property type="match status" value="1"/>
</dbReference>
<feature type="domain" description="SET" evidence="3">
    <location>
        <begin position="336"/>
        <end position="458"/>
    </location>
</feature>
<dbReference type="InterPro" id="IPR000719">
    <property type="entry name" value="Prot_kinase_dom"/>
</dbReference>
<protein>
    <submittedName>
        <fullName evidence="4">Uncharacterized protein</fullName>
    </submittedName>
</protein>
<accession>A0A7M5WJ58</accession>
<dbReference type="InterPro" id="IPR001214">
    <property type="entry name" value="SET_dom"/>
</dbReference>
<sequence>MAHFKIKTKTAELEKQIGFCEIKDLPINFSNKIGKGSYANVYKHKVRRKDAAIKIFKMNMTKQNVLNTAFNLRKLKHINVCRFRGFSIRPSGLAFELCELDVEGEIVHDVAELMEVFCENDYYNLKERLAIVQQAGKGLVYLHGENIIHKDFKPNNCLVTGSLENIVVKIADFDDVFKIKQTISSSLTTTKLKGTTLTYVAPEVLLDNELPSKESDAYAFSISFYTILSVGGSPWKAIIPIMSDALVVSALKDGKRPSIDDMLDLYKDEEQGMKDAVHKLIKDGWSSLKINRPCLEEIVGRLDTLLRKNNRPQRGLQIKDQTKLALDFIARGEDPDNVEKLMIDSQIGYGVFSKCNISQGEFILPYEGEIITPKEGLKRLNASEGDPNRSFIYFVEHKSNKYCIDATDTDRLGRYVNDSKNFNCFTKVIADPMSTKLHLGIFAAKHIAIGEELRYDYTDTNLFWRRKDEFKKYRDPLRKDQLSAFRKSDEEAKKNSDSFCQKTEKSGEEAKTKSDPNCKKEYDEFFDENARLAESSLLDEKDIDFKMNSKVFGMEPRPESPECMFSSKANQSAELEDKSKGYSFRKRKQVEVEILAPDSADEQIEDDSGLESSLCVSNRLDDVYDSCEDEIDDVVKDEDFIPSDVENSDSEFSSDSEAEEEHHKRLSNIVESIIGSQTETPLPDMHANSPDIAQVTNNSLKEVDDVNNNFTDDESDIPDNENSESEDQSAEANEKQNSKELSVGELLAQRSNDGHKRHCCFFCGELVFTPRRHITRNHKTEDQVKALLALNPESQLTKIRWKELIRSGDFKFNNLDEQKNDSKRLLVVRSVKEDNDQADRLPCTACLGYFKGRKIAKHVKSSCPCATKEVKETPRQLSASRALLATNNAKYPEVHQRILLKMRRDEKYLVIKNDDTLNAICGNAYSSQNTRKLFRREIQPTIAC</sequence>
<dbReference type="SUPFAM" id="SSF56112">
    <property type="entry name" value="Protein kinase-like (PK-like)"/>
    <property type="match status" value="1"/>
</dbReference>
<keyword evidence="5" id="KW-1185">Reference proteome</keyword>
<evidence type="ECO:0000313" key="5">
    <source>
        <dbReference type="Proteomes" id="UP000594262"/>
    </source>
</evidence>
<dbReference type="Gene3D" id="1.10.510.10">
    <property type="entry name" value="Transferase(Phosphotransferase) domain 1"/>
    <property type="match status" value="1"/>
</dbReference>
<dbReference type="PANTHER" id="PTHR33480:SF5">
    <property type="entry name" value="SI:DKEY-51D8.9"/>
    <property type="match status" value="1"/>
</dbReference>
<dbReference type="PROSITE" id="PS00108">
    <property type="entry name" value="PROTEIN_KINASE_ST"/>
    <property type="match status" value="1"/>
</dbReference>
<dbReference type="Gene3D" id="2.170.270.10">
    <property type="entry name" value="SET domain"/>
    <property type="match status" value="1"/>
</dbReference>
<dbReference type="EnsemblMetazoa" id="CLYHEMT003571.1">
    <property type="protein sequence ID" value="CLYHEMP003571.1"/>
    <property type="gene ID" value="CLYHEMG003571"/>
</dbReference>
<dbReference type="InterPro" id="IPR046341">
    <property type="entry name" value="SET_dom_sf"/>
</dbReference>
<dbReference type="InterPro" id="IPR008271">
    <property type="entry name" value="Ser/Thr_kinase_AS"/>
</dbReference>
<dbReference type="Proteomes" id="UP000594262">
    <property type="component" value="Unplaced"/>
</dbReference>
<dbReference type="GO" id="GO:0004672">
    <property type="term" value="F:protein kinase activity"/>
    <property type="evidence" value="ECO:0007669"/>
    <property type="project" value="InterPro"/>
</dbReference>
<feature type="region of interest" description="Disordered" evidence="1">
    <location>
        <begin position="496"/>
        <end position="515"/>
    </location>
</feature>